<proteinExistence type="predicted"/>
<accession>A0A0A9FW66</accession>
<reference evidence="2" key="1">
    <citation type="submission" date="2014-09" db="EMBL/GenBank/DDBJ databases">
        <authorList>
            <person name="Magalhaes I.L.F."/>
            <person name="Oliveira U."/>
            <person name="Santos F.R."/>
            <person name="Vidigal T.H.D.A."/>
            <person name="Brescovit A.D."/>
            <person name="Santos A.J."/>
        </authorList>
    </citation>
    <scope>NUCLEOTIDE SEQUENCE</scope>
    <source>
        <tissue evidence="2">Shoot tissue taken approximately 20 cm above the soil surface</tissue>
    </source>
</reference>
<evidence type="ECO:0000313" key="2">
    <source>
        <dbReference type="EMBL" id="JAE15489.1"/>
    </source>
</evidence>
<dbReference type="EMBL" id="GBRH01182407">
    <property type="protein sequence ID" value="JAE15489.1"/>
    <property type="molecule type" value="Transcribed_RNA"/>
</dbReference>
<reference evidence="2" key="2">
    <citation type="journal article" date="2015" name="Data Brief">
        <title>Shoot transcriptome of the giant reed, Arundo donax.</title>
        <authorList>
            <person name="Barrero R.A."/>
            <person name="Guerrero F.D."/>
            <person name="Moolhuijzen P."/>
            <person name="Goolsby J.A."/>
            <person name="Tidwell J."/>
            <person name="Bellgard S.E."/>
            <person name="Bellgard M.I."/>
        </authorList>
    </citation>
    <scope>NUCLEOTIDE SEQUENCE</scope>
    <source>
        <tissue evidence="2">Shoot tissue taken approximately 20 cm above the soil surface</tissue>
    </source>
</reference>
<keyword evidence="1" id="KW-1133">Transmembrane helix</keyword>
<feature type="transmembrane region" description="Helical" evidence="1">
    <location>
        <begin position="12"/>
        <end position="32"/>
    </location>
</feature>
<sequence>MGPHKNSIYVRTSLLLALGYTYICMHACLHFNNLRCPTRTTTLAHHIALHAMFSINYTCSSCKRWQNTSKLNKTN</sequence>
<protein>
    <submittedName>
        <fullName evidence="2">Uncharacterized protein</fullName>
    </submittedName>
</protein>
<name>A0A0A9FW66_ARUDO</name>
<dbReference type="AlphaFoldDB" id="A0A0A9FW66"/>
<evidence type="ECO:0000256" key="1">
    <source>
        <dbReference type="SAM" id="Phobius"/>
    </source>
</evidence>
<keyword evidence="1" id="KW-0812">Transmembrane</keyword>
<keyword evidence="1" id="KW-0472">Membrane</keyword>
<organism evidence="2">
    <name type="scientific">Arundo donax</name>
    <name type="common">Giant reed</name>
    <name type="synonym">Donax arundinaceus</name>
    <dbReference type="NCBI Taxonomy" id="35708"/>
    <lineage>
        <taxon>Eukaryota</taxon>
        <taxon>Viridiplantae</taxon>
        <taxon>Streptophyta</taxon>
        <taxon>Embryophyta</taxon>
        <taxon>Tracheophyta</taxon>
        <taxon>Spermatophyta</taxon>
        <taxon>Magnoliopsida</taxon>
        <taxon>Liliopsida</taxon>
        <taxon>Poales</taxon>
        <taxon>Poaceae</taxon>
        <taxon>PACMAD clade</taxon>
        <taxon>Arundinoideae</taxon>
        <taxon>Arundineae</taxon>
        <taxon>Arundo</taxon>
    </lineage>
</organism>